<evidence type="ECO:0000256" key="5">
    <source>
        <dbReference type="ARBA" id="ARBA00022980"/>
    </source>
</evidence>
<dbReference type="SUPFAM" id="SSF46992">
    <property type="entry name" value="Ribosomal protein S20"/>
    <property type="match status" value="1"/>
</dbReference>
<evidence type="ECO:0000256" key="3">
    <source>
        <dbReference type="ARBA" id="ARBA00022730"/>
    </source>
</evidence>
<dbReference type="Gene3D" id="1.20.58.110">
    <property type="entry name" value="Ribosomal protein S20"/>
    <property type="match status" value="1"/>
</dbReference>
<evidence type="ECO:0000256" key="6">
    <source>
        <dbReference type="ARBA" id="ARBA00023274"/>
    </source>
</evidence>
<dbReference type="InterPro" id="IPR002583">
    <property type="entry name" value="Ribosomal_bS20"/>
</dbReference>
<evidence type="ECO:0000256" key="8">
    <source>
        <dbReference type="HAMAP-Rule" id="MF_00500"/>
    </source>
</evidence>
<protein>
    <recommendedName>
        <fullName evidence="7 8">Small ribosomal subunit protein bS20</fullName>
    </recommendedName>
</protein>
<comment type="function">
    <text evidence="1 8">Binds directly to 16S ribosomal RNA.</text>
</comment>
<keyword evidence="6 8" id="KW-0687">Ribonucleoprotein</keyword>
<keyword evidence="3 8" id="KW-0699">rRNA-binding</keyword>
<dbReference type="NCBIfam" id="TIGR00029">
    <property type="entry name" value="S20"/>
    <property type="match status" value="1"/>
</dbReference>
<evidence type="ECO:0000313" key="10">
    <source>
        <dbReference type="EMBL" id="OQX01599.1"/>
    </source>
</evidence>
<dbReference type="GO" id="GO:0015935">
    <property type="term" value="C:small ribosomal subunit"/>
    <property type="evidence" value="ECO:0007669"/>
    <property type="project" value="TreeGrafter"/>
</dbReference>
<evidence type="ECO:0000256" key="9">
    <source>
        <dbReference type="SAM" id="MobiDB-lite"/>
    </source>
</evidence>
<evidence type="ECO:0000313" key="11">
    <source>
        <dbReference type="Proteomes" id="UP000192491"/>
    </source>
</evidence>
<dbReference type="PANTHER" id="PTHR33398:SF1">
    <property type="entry name" value="SMALL RIBOSOMAL SUBUNIT PROTEIN BS20C"/>
    <property type="match status" value="1"/>
</dbReference>
<comment type="caution">
    <text evidence="10">The sequence shown here is derived from an EMBL/GenBank/DDBJ whole genome shotgun (WGS) entry which is preliminary data.</text>
</comment>
<dbReference type="GO" id="GO:0070181">
    <property type="term" value="F:small ribosomal subunit rRNA binding"/>
    <property type="evidence" value="ECO:0007669"/>
    <property type="project" value="TreeGrafter"/>
</dbReference>
<reference evidence="10 11" key="1">
    <citation type="submission" date="2017-01" db="EMBL/GenBank/DDBJ databases">
        <title>Novel large sulfur bacteria in the metagenomes of groundwater-fed chemosynthetic microbial mats in the Lake Huron basin.</title>
        <authorList>
            <person name="Sharrar A.M."/>
            <person name="Flood B.E."/>
            <person name="Bailey J.V."/>
            <person name="Jones D.S."/>
            <person name="Biddanda B."/>
            <person name="Ruberg S.A."/>
            <person name="Marcus D.N."/>
            <person name="Dick G.J."/>
        </authorList>
    </citation>
    <scope>NUCLEOTIDE SEQUENCE [LARGE SCALE GENOMIC DNA]</scope>
    <source>
        <strain evidence="10">A8</strain>
    </source>
</reference>
<dbReference type="FunFam" id="1.20.58.110:FF:000001">
    <property type="entry name" value="30S ribosomal protein S20"/>
    <property type="match status" value="1"/>
</dbReference>
<gene>
    <name evidence="8" type="primary">rpsT</name>
    <name evidence="10" type="ORF">BWK73_45470</name>
</gene>
<keyword evidence="5 8" id="KW-0689">Ribosomal protein</keyword>
<dbReference type="HAMAP" id="MF_00500">
    <property type="entry name" value="Ribosomal_bS20"/>
    <property type="match status" value="1"/>
</dbReference>
<comment type="similarity">
    <text evidence="2 8">Belongs to the bacterial ribosomal protein bS20 family.</text>
</comment>
<dbReference type="PANTHER" id="PTHR33398">
    <property type="entry name" value="30S RIBOSOMAL PROTEIN S20"/>
    <property type="match status" value="1"/>
</dbReference>
<evidence type="ECO:0000256" key="2">
    <source>
        <dbReference type="ARBA" id="ARBA00007634"/>
    </source>
</evidence>
<sequence length="90" mass="9918">MPNIASAKKRVRQSEKNRVHNRHLRTRLRTQVKNVLKAIAAGDREAAIAAFNVAVPVIDSIADKGIVHKNKAARHKSRLNAHIKALQASA</sequence>
<keyword evidence="4 8" id="KW-0694">RNA-binding</keyword>
<dbReference type="Proteomes" id="UP000192491">
    <property type="component" value="Unassembled WGS sequence"/>
</dbReference>
<evidence type="ECO:0000256" key="1">
    <source>
        <dbReference type="ARBA" id="ARBA00003134"/>
    </source>
</evidence>
<dbReference type="AlphaFoldDB" id="A0A1Y1QB64"/>
<dbReference type="GO" id="GO:0003735">
    <property type="term" value="F:structural constituent of ribosome"/>
    <property type="evidence" value="ECO:0007669"/>
    <property type="project" value="InterPro"/>
</dbReference>
<dbReference type="GO" id="GO:0005829">
    <property type="term" value="C:cytosol"/>
    <property type="evidence" value="ECO:0007669"/>
    <property type="project" value="TreeGrafter"/>
</dbReference>
<dbReference type="EMBL" id="MTEJ01000563">
    <property type="protein sequence ID" value="OQX01599.1"/>
    <property type="molecule type" value="Genomic_DNA"/>
</dbReference>
<evidence type="ECO:0000256" key="7">
    <source>
        <dbReference type="ARBA" id="ARBA00035136"/>
    </source>
</evidence>
<dbReference type="GO" id="GO:0006412">
    <property type="term" value="P:translation"/>
    <property type="evidence" value="ECO:0007669"/>
    <property type="project" value="UniProtKB-UniRule"/>
</dbReference>
<name>A0A1Y1QB64_9GAMM</name>
<accession>A0A1Y1QB64</accession>
<dbReference type="InterPro" id="IPR036510">
    <property type="entry name" value="Ribosomal_bS20_sf"/>
</dbReference>
<dbReference type="Pfam" id="PF01649">
    <property type="entry name" value="Ribosomal_S20p"/>
    <property type="match status" value="1"/>
</dbReference>
<organism evidence="10 11">
    <name type="scientific">Thiothrix lacustris</name>
    <dbReference type="NCBI Taxonomy" id="525917"/>
    <lineage>
        <taxon>Bacteria</taxon>
        <taxon>Pseudomonadati</taxon>
        <taxon>Pseudomonadota</taxon>
        <taxon>Gammaproteobacteria</taxon>
        <taxon>Thiotrichales</taxon>
        <taxon>Thiotrichaceae</taxon>
        <taxon>Thiothrix</taxon>
    </lineage>
</organism>
<evidence type="ECO:0000256" key="4">
    <source>
        <dbReference type="ARBA" id="ARBA00022884"/>
    </source>
</evidence>
<proteinExistence type="inferred from homology"/>
<feature type="region of interest" description="Disordered" evidence="9">
    <location>
        <begin position="1"/>
        <end position="20"/>
    </location>
</feature>